<organism evidence="1 2">
    <name type="scientific">Avena sativa</name>
    <name type="common">Oat</name>
    <dbReference type="NCBI Taxonomy" id="4498"/>
    <lineage>
        <taxon>Eukaryota</taxon>
        <taxon>Viridiplantae</taxon>
        <taxon>Streptophyta</taxon>
        <taxon>Embryophyta</taxon>
        <taxon>Tracheophyta</taxon>
        <taxon>Spermatophyta</taxon>
        <taxon>Magnoliopsida</taxon>
        <taxon>Liliopsida</taxon>
        <taxon>Poales</taxon>
        <taxon>Poaceae</taxon>
        <taxon>BOP clade</taxon>
        <taxon>Pooideae</taxon>
        <taxon>Poodae</taxon>
        <taxon>Poeae</taxon>
        <taxon>Poeae Chloroplast Group 1 (Aveneae type)</taxon>
        <taxon>Aveninae</taxon>
        <taxon>Avena</taxon>
    </lineage>
</organism>
<name>A0ACD5X1D7_AVESA</name>
<protein>
    <submittedName>
        <fullName evidence="1">Uncharacterized protein</fullName>
    </submittedName>
</protein>
<evidence type="ECO:0000313" key="1">
    <source>
        <dbReference type="EnsemblPlants" id="AVESA.00010b.r2.4CG1326770.1.CDS"/>
    </source>
</evidence>
<dbReference type="Proteomes" id="UP001732700">
    <property type="component" value="Chromosome 4C"/>
</dbReference>
<sequence length="1061" mass="120532">MRGSLMGEGSQRPRPSRATRAQNPSYEEEAAAAASRVKDEIADDLNADPAEDEDEEEVEEGEDEVLVNSDEGDGEADGGGGDEDFVPRTLEEALVPRVGTVFDSVDEAFSLYKAYAFRMGFHAVRRTCHNYEGIRYRSTFTCTQGGKPREGAAPSEVPGTRYPPRSKRGAASQEKRARRATAEKTGCKAMMIMRDKRVNNKWKVEFVDLEHNHPCTPDMVRFLKAYREMSESAKKKAKITDEMDEMVEKSLSEIAETRKFPTRPKRSVSGGTGIGGLRFNRTDFVMQRFGEDDLSAVKKFIEMMQAKKPNLIHSWDLDQESRLKNFFWTDTRSQAQYRYFGDVITLDVMYLQHAHASLPLATLLGVNNHGHLVLLGCALLSKDSKENYVWLLKRWLSCMNDKPPEAITTSYSDVVAQAVSEVLPNTRHRFCFWQILKKLQENVGRTHEKEAISSKFKEVVYDTVTLTDFEKEWGCMVEHYKLKDNEWFSALYNCRKQWAPGYVNHSFWAGTSAIRKVEKPDPYFDGVVTTKTTLPVFLEQYETTIKGKLEREAYDDLRSYYSRLTLLSGLPFEEQLVELYTVPMFQAFQDEIKQLMHVICKEVDRSGNSVTYMVSELIQGKKVDYTVVYNNSDKDVWCICRSFPSRGILCSHALSVLKQENVLTLPSKYILNRWRKDFRILPMPPSSSSVALQRDLNIFDDLYVRGHEYLEDVTDIGAREPELKEFVLSVMKEAKDKLARPGQTQQGDQRVDVNMSVTGQVSTDRIVDVNMTSNTTSVIHGDRRVDASMTLNKRALVHGDNMSSNTTSLIHGDRRVDMEMQTPHLIRGEGRLDMNMASPHLMQMERRVDMNMAAPHLIQGDRRVDRNLGSPHFIQTDRRVDMNLASPHLIHGDRRVDMNMASPHLIHGDRRVDMNMASPHLMQSDTRVDMNMVSSAQDDGMHTFDLVNVNLESGSLPMAATDFMQMHQHSAVYHPKQLLNMRDQVMDSNKRPNVETNTYFMGGGMHFVLIADQLLTVGLVALLYCSFCLAVVASYLDGIVLCILLIDSNSPCHLVTGSMVP</sequence>
<reference evidence="1" key="1">
    <citation type="submission" date="2021-05" db="EMBL/GenBank/DDBJ databases">
        <authorList>
            <person name="Scholz U."/>
            <person name="Mascher M."/>
            <person name="Fiebig A."/>
        </authorList>
    </citation>
    <scope>NUCLEOTIDE SEQUENCE [LARGE SCALE GENOMIC DNA]</scope>
</reference>
<reference evidence="1" key="2">
    <citation type="submission" date="2025-09" db="UniProtKB">
        <authorList>
            <consortium name="EnsemblPlants"/>
        </authorList>
    </citation>
    <scope>IDENTIFICATION</scope>
</reference>
<accession>A0ACD5X1D7</accession>
<dbReference type="EnsemblPlants" id="AVESA.00010b.r2.4CG1326770.1">
    <property type="protein sequence ID" value="AVESA.00010b.r2.4CG1326770.1.CDS"/>
    <property type="gene ID" value="AVESA.00010b.r2.4CG1326770"/>
</dbReference>
<proteinExistence type="predicted"/>
<evidence type="ECO:0000313" key="2">
    <source>
        <dbReference type="Proteomes" id="UP001732700"/>
    </source>
</evidence>
<keyword evidence="2" id="KW-1185">Reference proteome</keyword>